<keyword evidence="3" id="KW-1185">Reference proteome</keyword>
<reference evidence="2 3" key="1">
    <citation type="submission" date="2023-11" db="EMBL/GenBank/DDBJ databases">
        <title>Arctic aerobic anoxygenic photoheterotroph Sediminicoccus rosea KRV36 adapts its photosynthesis to long days of polar summer.</title>
        <authorList>
            <person name="Tomasch J."/>
            <person name="Kopejtka K."/>
            <person name="Bily T."/>
            <person name="Gardiner A.T."/>
            <person name="Gardian Z."/>
            <person name="Shivaramu S."/>
            <person name="Koblizek M."/>
            <person name="Engelhardt F."/>
            <person name="Kaftan D."/>
        </authorList>
    </citation>
    <scope>NUCLEOTIDE SEQUENCE [LARGE SCALE GENOMIC DNA]</scope>
    <source>
        <strain evidence="2 3">R-30</strain>
    </source>
</reference>
<dbReference type="EMBL" id="CP137852">
    <property type="protein sequence ID" value="WPB83460.1"/>
    <property type="molecule type" value="Genomic_DNA"/>
</dbReference>
<proteinExistence type="predicted"/>
<dbReference type="Proteomes" id="UP001305521">
    <property type="component" value="Chromosome"/>
</dbReference>
<keyword evidence="1" id="KW-0732">Signal</keyword>
<accession>A0ABZ0PCP3</accession>
<evidence type="ECO:0000256" key="1">
    <source>
        <dbReference type="SAM" id="SignalP"/>
    </source>
</evidence>
<evidence type="ECO:0000313" key="3">
    <source>
        <dbReference type="Proteomes" id="UP001305521"/>
    </source>
</evidence>
<gene>
    <name evidence="2" type="ORF">R9Z33_15260</name>
</gene>
<feature type="chain" id="PRO_5046527559" description="Invasion protein IalB, involved in pathogenesis" evidence="1">
    <location>
        <begin position="22"/>
        <end position="170"/>
    </location>
</feature>
<organism evidence="2 3">
    <name type="scientific">Sediminicoccus rosea</name>
    <dbReference type="NCBI Taxonomy" id="1225128"/>
    <lineage>
        <taxon>Bacteria</taxon>
        <taxon>Pseudomonadati</taxon>
        <taxon>Pseudomonadota</taxon>
        <taxon>Alphaproteobacteria</taxon>
        <taxon>Acetobacterales</taxon>
        <taxon>Roseomonadaceae</taxon>
        <taxon>Sediminicoccus</taxon>
    </lineage>
</organism>
<sequence length="170" mass="18168">MNRPFRAIGAVLALACVTAQAPATGNSVLRQGETRAGDWIIARYEDAGTNRLVRCEMERSYPNGSVLRVEAAPRQPIAIGFVTSGASLDRLGPRFELRFWVDDENGTQAATATALNTRSARFVEPDAEAGTLDSLAAGQDLAIMAGEMSLTYPLRGSAAAVRALQACLRR</sequence>
<evidence type="ECO:0000313" key="2">
    <source>
        <dbReference type="EMBL" id="WPB83460.1"/>
    </source>
</evidence>
<name>A0ABZ0PCP3_9PROT</name>
<protein>
    <recommendedName>
        <fullName evidence="4">Invasion protein IalB, involved in pathogenesis</fullName>
    </recommendedName>
</protein>
<dbReference type="RefSeq" id="WP_318647436.1">
    <property type="nucleotide sequence ID" value="NZ_CP137852.1"/>
</dbReference>
<feature type="signal peptide" evidence="1">
    <location>
        <begin position="1"/>
        <end position="21"/>
    </location>
</feature>
<evidence type="ECO:0008006" key="4">
    <source>
        <dbReference type="Google" id="ProtNLM"/>
    </source>
</evidence>